<proteinExistence type="predicted"/>
<accession>A0A8T0LK45</accession>
<organism evidence="1 2">
    <name type="scientific">Phytophthora kernoviae</name>
    <dbReference type="NCBI Taxonomy" id="325452"/>
    <lineage>
        <taxon>Eukaryota</taxon>
        <taxon>Sar</taxon>
        <taxon>Stramenopiles</taxon>
        <taxon>Oomycota</taxon>
        <taxon>Peronosporomycetes</taxon>
        <taxon>Peronosporales</taxon>
        <taxon>Peronosporaceae</taxon>
        <taxon>Phytophthora</taxon>
    </lineage>
</organism>
<reference evidence="1" key="1">
    <citation type="journal article" date="2015" name="Genom Data">
        <title>Genome sequences of six Phytophthora species associated with forests in New Zealand.</title>
        <authorList>
            <person name="Studholme D.J."/>
            <person name="McDougal R.L."/>
            <person name="Sambles C."/>
            <person name="Hansen E."/>
            <person name="Hardy G."/>
            <person name="Grant M."/>
            <person name="Ganley R.J."/>
            <person name="Williams N.M."/>
        </authorList>
    </citation>
    <scope>NUCLEOTIDE SEQUENCE</scope>
    <source>
        <strain evidence="1">NZFS 2646</strain>
    </source>
</reference>
<protein>
    <submittedName>
        <fullName evidence="1">Uncharacterized protein</fullName>
    </submittedName>
</protein>
<name>A0A8T0LK45_9STRA</name>
<evidence type="ECO:0000313" key="2">
    <source>
        <dbReference type="Proteomes" id="UP000785171"/>
    </source>
</evidence>
<dbReference type="EMBL" id="JPWV03001319">
    <property type="protein sequence ID" value="KAG2502388.1"/>
    <property type="molecule type" value="Genomic_DNA"/>
</dbReference>
<evidence type="ECO:0000313" key="1">
    <source>
        <dbReference type="EMBL" id="KAG2502388.1"/>
    </source>
</evidence>
<sequence>MAPEVNGTVKWYTHEFHNDITLSAEEFFSYKPIYEIYAWDEVGVKLRTCDVAGGK</sequence>
<gene>
    <name evidence="1" type="ORF">JM16_009846</name>
</gene>
<feature type="non-terminal residue" evidence="1">
    <location>
        <position position="55"/>
    </location>
</feature>
<dbReference type="AlphaFoldDB" id="A0A8T0LK45"/>
<comment type="caution">
    <text evidence="1">The sequence shown here is derived from an EMBL/GenBank/DDBJ whole genome shotgun (WGS) entry which is preliminary data.</text>
</comment>
<dbReference type="Proteomes" id="UP000785171">
    <property type="component" value="Unassembled WGS sequence"/>
</dbReference>
<reference evidence="1" key="2">
    <citation type="submission" date="2020-06" db="EMBL/GenBank/DDBJ databases">
        <authorList>
            <person name="Studholme D.J."/>
        </authorList>
    </citation>
    <scope>NUCLEOTIDE SEQUENCE</scope>
    <source>
        <strain evidence="1">NZFS 2646</strain>
    </source>
</reference>